<keyword evidence="5" id="KW-0732">Signal</keyword>
<gene>
    <name evidence="7" type="ORF">B0T14DRAFT_537327</name>
</gene>
<dbReference type="Proteomes" id="UP001175000">
    <property type="component" value="Unassembled WGS sequence"/>
</dbReference>
<dbReference type="PRINTS" id="PR00412">
    <property type="entry name" value="EPOXHYDRLASE"/>
</dbReference>
<feature type="active site" description="Nucleophile" evidence="4">
    <location>
        <position position="202"/>
    </location>
</feature>
<dbReference type="PANTHER" id="PTHR21661:SF35">
    <property type="entry name" value="EPOXIDE HYDROLASE"/>
    <property type="match status" value="1"/>
</dbReference>
<dbReference type="GO" id="GO:0097176">
    <property type="term" value="P:epoxide metabolic process"/>
    <property type="evidence" value="ECO:0007669"/>
    <property type="project" value="TreeGrafter"/>
</dbReference>
<evidence type="ECO:0000313" key="8">
    <source>
        <dbReference type="Proteomes" id="UP001175000"/>
    </source>
</evidence>
<evidence type="ECO:0000313" key="7">
    <source>
        <dbReference type="EMBL" id="KAK0619597.1"/>
    </source>
</evidence>
<dbReference type="PANTHER" id="PTHR21661">
    <property type="entry name" value="EPOXIDE HYDROLASE 1-RELATED"/>
    <property type="match status" value="1"/>
</dbReference>
<keyword evidence="2" id="KW-0058">Aromatic hydrocarbons catabolism</keyword>
<keyword evidence="8" id="KW-1185">Reference proteome</keyword>
<dbReference type="InterPro" id="IPR016292">
    <property type="entry name" value="Epoxide_hydrolase"/>
</dbReference>
<evidence type="ECO:0000256" key="2">
    <source>
        <dbReference type="ARBA" id="ARBA00022797"/>
    </source>
</evidence>
<dbReference type="InterPro" id="IPR000639">
    <property type="entry name" value="Epox_hydrolase-like"/>
</dbReference>
<feature type="signal peptide" evidence="5">
    <location>
        <begin position="1"/>
        <end position="21"/>
    </location>
</feature>
<dbReference type="AlphaFoldDB" id="A0AA40BZK0"/>
<keyword evidence="3 7" id="KW-0378">Hydrolase</keyword>
<feature type="active site" description="Proton donor" evidence="4">
    <location>
        <position position="336"/>
    </location>
</feature>
<dbReference type="Pfam" id="PF06441">
    <property type="entry name" value="EHN"/>
    <property type="match status" value="1"/>
</dbReference>
<dbReference type="InterPro" id="IPR010497">
    <property type="entry name" value="Epoxide_hydro_N"/>
</dbReference>
<feature type="domain" description="Epoxide hydrolase N-terminal" evidence="6">
    <location>
        <begin position="31"/>
        <end position="136"/>
    </location>
</feature>
<comment type="similarity">
    <text evidence="1">Belongs to the peptidase S33 family.</text>
</comment>
<sequence>MHHNTFSYAFLTLLAAGLGIATPVGKPSLVTTFKVNLSDETPRMLKLIKESKLPDEPEYPGIGSTFGIDLDVLKGLKQQWLHDFDWNKQQDEINKYNHFTTKIENLDIHFIHHKSSSPDAIPLLLLHGWPGSFLEFLPLINPLTSPKNTTSPSFHIIIPSLPGFAFSSAPPANWTNADTARIFNTLMTSILGYEKYAIHATDWGADVGYSLYGNYNTTVRAGHFAFIPFFPLNGAQLAEEGVVLESELERFELEMAEEWRRTGNGYFILQSTKPNTIGLALSDNPVGQLAWIGEKMIDWSDPRAGSGPSVLDRRELLTGVSLFYLTKSFVSSTFIYAQNPNGFKDEYTKAATDAPLLFSAFKYNVGFWPPAKVAQVGNLVSYRNHDFGGHFPGLDNPAALVEDLREITTYWVTS</sequence>
<evidence type="ECO:0000256" key="1">
    <source>
        <dbReference type="ARBA" id="ARBA00010088"/>
    </source>
</evidence>
<dbReference type="Gene3D" id="3.40.50.1820">
    <property type="entry name" value="alpha/beta hydrolase"/>
    <property type="match status" value="1"/>
</dbReference>
<comment type="caution">
    <text evidence="7">The sequence shown here is derived from an EMBL/GenBank/DDBJ whole genome shotgun (WGS) entry which is preliminary data.</text>
</comment>
<dbReference type="PIRSF" id="PIRSF001112">
    <property type="entry name" value="Epoxide_hydrolase"/>
    <property type="match status" value="1"/>
</dbReference>
<evidence type="ECO:0000259" key="6">
    <source>
        <dbReference type="Pfam" id="PF06441"/>
    </source>
</evidence>
<evidence type="ECO:0000256" key="3">
    <source>
        <dbReference type="ARBA" id="ARBA00022801"/>
    </source>
</evidence>
<name>A0AA40BZK0_9PEZI</name>
<feature type="chain" id="PRO_5041370605" evidence="5">
    <location>
        <begin position="22"/>
        <end position="414"/>
    </location>
</feature>
<dbReference type="EMBL" id="JAULSU010000004">
    <property type="protein sequence ID" value="KAK0619597.1"/>
    <property type="molecule type" value="Genomic_DNA"/>
</dbReference>
<dbReference type="InterPro" id="IPR029058">
    <property type="entry name" value="AB_hydrolase_fold"/>
</dbReference>
<dbReference type="GO" id="GO:0004301">
    <property type="term" value="F:epoxide hydrolase activity"/>
    <property type="evidence" value="ECO:0007669"/>
    <property type="project" value="TreeGrafter"/>
</dbReference>
<evidence type="ECO:0000256" key="5">
    <source>
        <dbReference type="SAM" id="SignalP"/>
    </source>
</evidence>
<reference evidence="7" key="1">
    <citation type="submission" date="2023-06" db="EMBL/GenBank/DDBJ databases">
        <title>Genome-scale phylogeny and comparative genomics of the fungal order Sordariales.</title>
        <authorList>
            <consortium name="Lawrence Berkeley National Laboratory"/>
            <person name="Hensen N."/>
            <person name="Bonometti L."/>
            <person name="Westerberg I."/>
            <person name="Brannstrom I.O."/>
            <person name="Guillou S."/>
            <person name="Cros-Aarteil S."/>
            <person name="Calhoun S."/>
            <person name="Haridas S."/>
            <person name="Kuo A."/>
            <person name="Mondo S."/>
            <person name="Pangilinan J."/>
            <person name="Riley R."/>
            <person name="Labutti K."/>
            <person name="Andreopoulos B."/>
            <person name="Lipzen A."/>
            <person name="Chen C."/>
            <person name="Yanf M."/>
            <person name="Daum C."/>
            <person name="Ng V."/>
            <person name="Clum A."/>
            <person name="Steindorff A."/>
            <person name="Ohm R."/>
            <person name="Martin F."/>
            <person name="Silar P."/>
            <person name="Natvig D."/>
            <person name="Lalanne C."/>
            <person name="Gautier V."/>
            <person name="Ament-Velasquez S.L."/>
            <person name="Kruys A."/>
            <person name="Hutchinson M.I."/>
            <person name="Powell A.J."/>
            <person name="Barry K."/>
            <person name="Miller A.N."/>
            <person name="Grigoriev I.V."/>
            <person name="Debuchy R."/>
            <person name="Gladieux P."/>
            <person name="Thoren M.H."/>
            <person name="Johannesson H."/>
        </authorList>
    </citation>
    <scope>NUCLEOTIDE SEQUENCE</scope>
    <source>
        <strain evidence="7">CBS 606.72</strain>
    </source>
</reference>
<proteinExistence type="inferred from homology"/>
<organism evidence="7 8">
    <name type="scientific">Immersiella caudata</name>
    <dbReference type="NCBI Taxonomy" id="314043"/>
    <lineage>
        <taxon>Eukaryota</taxon>
        <taxon>Fungi</taxon>
        <taxon>Dikarya</taxon>
        <taxon>Ascomycota</taxon>
        <taxon>Pezizomycotina</taxon>
        <taxon>Sordariomycetes</taxon>
        <taxon>Sordariomycetidae</taxon>
        <taxon>Sordariales</taxon>
        <taxon>Lasiosphaeriaceae</taxon>
        <taxon>Immersiella</taxon>
    </lineage>
</organism>
<feature type="active site" description="Proton acceptor" evidence="4">
    <location>
        <position position="390"/>
    </location>
</feature>
<evidence type="ECO:0000256" key="4">
    <source>
        <dbReference type="PIRSR" id="PIRSR001112-1"/>
    </source>
</evidence>
<dbReference type="SUPFAM" id="SSF53474">
    <property type="entry name" value="alpha/beta-Hydrolases"/>
    <property type="match status" value="1"/>
</dbReference>
<protein>
    <submittedName>
        <fullName evidence="7">Alpha/Beta hydrolase protein</fullName>
    </submittedName>
</protein>
<accession>A0AA40BZK0</accession>